<sequence>MGSKAMRRIAKELAACHANPVPSLSVEAVSDDDLKHWQGKHAHIQPASDRETVG</sequence>
<dbReference type="Proteomes" id="UP000271241">
    <property type="component" value="Unassembled WGS sequence"/>
</dbReference>
<dbReference type="AlphaFoldDB" id="A0A4P9XGH9"/>
<gene>
    <name evidence="1" type="ORF">THASP1DRAFT_33451</name>
</gene>
<evidence type="ECO:0000313" key="1">
    <source>
        <dbReference type="EMBL" id="RKP04743.1"/>
    </source>
</evidence>
<name>A0A4P9XGH9_9FUNG</name>
<reference evidence="2" key="1">
    <citation type="journal article" date="2018" name="Nat. Microbiol.">
        <title>Leveraging single-cell genomics to expand the fungal tree of life.</title>
        <authorList>
            <person name="Ahrendt S.R."/>
            <person name="Quandt C.A."/>
            <person name="Ciobanu D."/>
            <person name="Clum A."/>
            <person name="Salamov A."/>
            <person name="Andreopoulos B."/>
            <person name="Cheng J.F."/>
            <person name="Woyke T."/>
            <person name="Pelin A."/>
            <person name="Henrissat B."/>
            <person name="Reynolds N.K."/>
            <person name="Benny G.L."/>
            <person name="Smith M.E."/>
            <person name="James T.Y."/>
            <person name="Grigoriev I.V."/>
        </authorList>
    </citation>
    <scope>NUCLEOTIDE SEQUENCE [LARGE SCALE GENOMIC DNA]</scope>
    <source>
        <strain evidence="2">RSA 1356</strain>
    </source>
</reference>
<organism evidence="1 2">
    <name type="scientific">Thamnocephalis sphaerospora</name>
    <dbReference type="NCBI Taxonomy" id="78915"/>
    <lineage>
        <taxon>Eukaryota</taxon>
        <taxon>Fungi</taxon>
        <taxon>Fungi incertae sedis</taxon>
        <taxon>Zoopagomycota</taxon>
        <taxon>Zoopagomycotina</taxon>
        <taxon>Zoopagomycetes</taxon>
        <taxon>Zoopagales</taxon>
        <taxon>Sigmoideomycetaceae</taxon>
        <taxon>Thamnocephalis</taxon>
    </lineage>
</organism>
<dbReference type="OrthoDB" id="9978460at2759"/>
<dbReference type="InterPro" id="IPR016135">
    <property type="entry name" value="UBQ-conjugating_enzyme/RWD"/>
</dbReference>
<accession>A0A4P9XGH9</accession>
<keyword evidence="2" id="KW-1185">Reference proteome</keyword>
<dbReference type="Gene3D" id="3.10.110.10">
    <property type="entry name" value="Ubiquitin Conjugating Enzyme"/>
    <property type="match status" value="1"/>
</dbReference>
<evidence type="ECO:0000313" key="2">
    <source>
        <dbReference type="Proteomes" id="UP000271241"/>
    </source>
</evidence>
<dbReference type="SUPFAM" id="SSF54495">
    <property type="entry name" value="UBC-like"/>
    <property type="match status" value="1"/>
</dbReference>
<proteinExistence type="predicted"/>
<dbReference type="EMBL" id="KZ993484">
    <property type="protein sequence ID" value="RKP04743.1"/>
    <property type="molecule type" value="Genomic_DNA"/>
</dbReference>
<protein>
    <submittedName>
        <fullName evidence="1">Uncharacterized protein</fullName>
    </submittedName>
</protein>